<evidence type="ECO:0000256" key="3">
    <source>
        <dbReference type="ARBA" id="ARBA00007970"/>
    </source>
</evidence>
<keyword evidence="9" id="KW-0368">Histidine biosynthesis</keyword>
<gene>
    <name evidence="9" type="primary">hisC</name>
    <name evidence="12" type="ORF">B0E33_12965</name>
</gene>
<organism evidence="12 13">
    <name type="scientific">Roseibium algicola</name>
    <dbReference type="NCBI Taxonomy" id="2857014"/>
    <lineage>
        <taxon>Bacteria</taxon>
        <taxon>Pseudomonadati</taxon>
        <taxon>Pseudomonadota</taxon>
        <taxon>Alphaproteobacteria</taxon>
        <taxon>Hyphomicrobiales</taxon>
        <taxon>Stappiaceae</taxon>
        <taxon>Roseibium</taxon>
    </lineage>
</organism>
<dbReference type="Gene3D" id="3.40.640.10">
    <property type="entry name" value="Type I PLP-dependent aspartate aminotransferase-like (Major domain)"/>
    <property type="match status" value="1"/>
</dbReference>
<evidence type="ECO:0000256" key="4">
    <source>
        <dbReference type="ARBA" id="ARBA00011738"/>
    </source>
</evidence>
<dbReference type="Proteomes" id="UP000188174">
    <property type="component" value="Chromosome"/>
</dbReference>
<dbReference type="Pfam" id="PF00155">
    <property type="entry name" value="Aminotran_1_2"/>
    <property type="match status" value="1"/>
</dbReference>
<dbReference type="InterPro" id="IPR015424">
    <property type="entry name" value="PyrdxlP-dep_Trfase"/>
</dbReference>
<dbReference type="NCBIfam" id="TIGR01141">
    <property type="entry name" value="hisC"/>
    <property type="match status" value="1"/>
</dbReference>
<dbReference type="PANTHER" id="PTHR43643">
    <property type="entry name" value="HISTIDINOL-PHOSPHATE AMINOTRANSFERASE 2"/>
    <property type="match status" value="1"/>
</dbReference>
<dbReference type="CDD" id="cd00609">
    <property type="entry name" value="AAT_like"/>
    <property type="match status" value="1"/>
</dbReference>
<dbReference type="InterPro" id="IPR005861">
    <property type="entry name" value="HisP_aminotrans"/>
</dbReference>
<comment type="similarity">
    <text evidence="3 9">Belongs to the class-II pyridoxal-phosphate-dependent aminotransferase family. Histidinol-phosphate aminotransferase subfamily.</text>
</comment>
<evidence type="ECO:0000313" key="13">
    <source>
        <dbReference type="Proteomes" id="UP000188174"/>
    </source>
</evidence>
<feature type="domain" description="Aminotransferase class I/classII large" evidence="11">
    <location>
        <begin position="40"/>
        <end position="365"/>
    </location>
</feature>
<name>A0ABN4X7P9_9HYPH</name>
<sequence>MTTVTEAGKATANRPQPRPGVLDIAPYVPGKSKGSHGKTVHKLSSNETPLGTSEAARAAIEAVARNLELYPDGSSAELRAAIGEVYGLNPDRIICGAGSDEVLSLIAYGYLGQGDEAIYSEHGFLVYDIAIRAAGATPVIAPEKDLTTDVDAILARVTDKTRMVFIANPNNPTGTYLPFEEVKRLHEGLPANVLLVLDAAYAEYVRRNDYESGLELAATSDNVIMTRTFSKIYGLANLRLGWGFGPAHVIDALNRIRGPFNVNGMAIAAGMAAVRDRDFVTRSIEHNDTWLPWVTAELEKLGLKVTPSVGNFVLVHFPDEDGKRAADADAYLLERGCVLRMVGNYGLPNSIRMTIGSEDANRAIIGHLKDFLEQK</sequence>
<reference evidence="12 13" key="1">
    <citation type="submission" date="2017-02" db="EMBL/GenBank/DDBJ databases">
        <authorList>
            <person name="Jeong S."/>
        </authorList>
    </citation>
    <scope>NUCLEOTIDE SEQUENCE [LARGE SCALE GENOMIC DNA]</scope>
    <source>
        <strain evidence="12 13">RMAR6-6</strain>
    </source>
</reference>
<evidence type="ECO:0000256" key="2">
    <source>
        <dbReference type="ARBA" id="ARBA00005011"/>
    </source>
</evidence>
<dbReference type="Gene3D" id="3.90.1150.10">
    <property type="entry name" value="Aspartate Aminotransferase, domain 1"/>
    <property type="match status" value="1"/>
</dbReference>
<protein>
    <recommendedName>
        <fullName evidence="9">Histidinol-phosphate aminotransferase</fullName>
        <ecNumber evidence="9">2.6.1.9</ecNumber>
    </recommendedName>
    <alternativeName>
        <fullName evidence="9">Imidazole acetol-phosphate transaminase</fullName>
    </alternativeName>
</protein>
<accession>A0ABN4X7P9</accession>
<dbReference type="InterPro" id="IPR015421">
    <property type="entry name" value="PyrdxlP-dep_Trfase_major"/>
</dbReference>
<evidence type="ECO:0000256" key="5">
    <source>
        <dbReference type="ARBA" id="ARBA00022576"/>
    </source>
</evidence>
<keyword evidence="13" id="KW-1185">Reference proteome</keyword>
<comment type="subunit">
    <text evidence="4 9">Homodimer.</text>
</comment>
<comment type="pathway">
    <text evidence="2 9">Amino-acid biosynthesis; L-histidine biosynthesis; L-histidine from 5-phospho-alpha-D-ribose 1-diphosphate: step 7/9.</text>
</comment>
<comment type="cofactor">
    <cofactor evidence="1 9">
        <name>pyridoxal 5'-phosphate</name>
        <dbReference type="ChEBI" id="CHEBI:597326"/>
    </cofactor>
</comment>
<proteinExistence type="inferred from homology"/>
<keyword evidence="7 9" id="KW-0663">Pyridoxal phosphate</keyword>
<evidence type="ECO:0000256" key="6">
    <source>
        <dbReference type="ARBA" id="ARBA00022679"/>
    </source>
</evidence>
<evidence type="ECO:0000256" key="7">
    <source>
        <dbReference type="ARBA" id="ARBA00022898"/>
    </source>
</evidence>
<evidence type="ECO:0000256" key="9">
    <source>
        <dbReference type="HAMAP-Rule" id="MF_01023"/>
    </source>
</evidence>
<keyword evidence="9" id="KW-0028">Amino-acid biosynthesis</keyword>
<feature type="modified residue" description="N6-(pyridoxal phosphate)lysine" evidence="9">
    <location>
        <position position="231"/>
    </location>
</feature>
<evidence type="ECO:0000256" key="1">
    <source>
        <dbReference type="ARBA" id="ARBA00001933"/>
    </source>
</evidence>
<keyword evidence="5 9" id="KW-0032">Aminotransferase</keyword>
<dbReference type="SUPFAM" id="SSF53383">
    <property type="entry name" value="PLP-dependent transferases"/>
    <property type="match status" value="1"/>
</dbReference>
<dbReference type="InterPro" id="IPR004839">
    <property type="entry name" value="Aminotransferase_I/II_large"/>
</dbReference>
<keyword evidence="6 9" id="KW-0808">Transferase</keyword>
<dbReference type="InterPro" id="IPR015422">
    <property type="entry name" value="PyrdxlP-dep_Trfase_small"/>
</dbReference>
<feature type="region of interest" description="Disordered" evidence="10">
    <location>
        <begin position="1"/>
        <end position="22"/>
    </location>
</feature>
<dbReference type="InterPro" id="IPR050106">
    <property type="entry name" value="HistidinolP_aminotransfase"/>
</dbReference>
<comment type="catalytic activity">
    <reaction evidence="8 9">
        <text>L-histidinol phosphate + 2-oxoglutarate = 3-(imidazol-4-yl)-2-oxopropyl phosphate + L-glutamate</text>
        <dbReference type="Rhea" id="RHEA:23744"/>
        <dbReference type="ChEBI" id="CHEBI:16810"/>
        <dbReference type="ChEBI" id="CHEBI:29985"/>
        <dbReference type="ChEBI" id="CHEBI:57766"/>
        <dbReference type="ChEBI" id="CHEBI:57980"/>
        <dbReference type="EC" id="2.6.1.9"/>
    </reaction>
</comment>
<dbReference type="EC" id="2.6.1.9" evidence="9"/>
<dbReference type="EMBL" id="CP019630">
    <property type="protein sequence ID" value="AQQ07357.1"/>
    <property type="molecule type" value="Genomic_DNA"/>
</dbReference>
<evidence type="ECO:0000256" key="8">
    <source>
        <dbReference type="ARBA" id="ARBA00047481"/>
    </source>
</evidence>
<evidence type="ECO:0000313" key="12">
    <source>
        <dbReference type="EMBL" id="AQQ07357.1"/>
    </source>
</evidence>
<dbReference type="HAMAP" id="MF_01023">
    <property type="entry name" value="HisC_aminotrans_2"/>
    <property type="match status" value="1"/>
</dbReference>
<evidence type="ECO:0000256" key="10">
    <source>
        <dbReference type="SAM" id="MobiDB-lite"/>
    </source>
</evidence>
<evidence type="ECO:0000259" key="11">
    <source>
        <dbReference type="Pfam" id="PF00155"/>
    </source>
</evidence>
<dbReference type="PANTHER" id="PTHR43643:SF3">
    <property type="entry name" value="HISTIDINOL-PHOSPHATE AMINOTRANSFERASE"/>
    <property type="match status" value="1"/>
</dbReference>